<reference evidence="5 6" key="1">
    <citation type="submission" date="2019-07" db="EMBL/GenBank/DDBJ databases">
        <title>Qingshengfaniella alkalisoli gen. nov., sp. nov., isolated from saline soil.</title>
        <authorList>
            <person name="Xu L."/>
            <person name="Huang X.-X."/>
            <person name="Sun J.-Q."/>
        </authorList>
    </citation>
    <scope>NUCLEOTIDE SEQUENCE [LARGE SCALE GENOMIC DNA]</scope>
    <source>
        <strain evidence="5 6">DSM 27279</strain>
    </source>
</reference>
<dbReference type="InterPro" id="IPR036034">
    <property type="entry name" value="PDZ_sf"/>
</dbReference>
<dbReference type="SMART" id="SM00228">
    <property type="entry name" value="PDZ"/>
    <property type="match status" value="1"/>
</dbReference>
<evidence type="ECO:0000313" key="5">
    <source>
        <dbReference type="EMBL" id="TSH88787.1"/>
    </source>
</evidence>
<dbReference type="PROSITE" id="PS50106">
    <property type="entry name" value="PDZ"/>
    <property type="match status" value="1"/>
</dbReference>
<dbReference type="InterPro" id="IPR001478">
    <property type="entry name" value="PDZ"/>
</dbReference>
<dbReference type="Proteomes" id="UP000318405">
    <property type="component" value="Unassembled WGS sequence"/>
</dbReference>
<sequence>MRPAVRGRSLRPPSSLCPGARDVPATPAYPDGACIVSAFVPRPHTRGTSWLSLLAGLGACVALASASAAQTENPPGVAPMPAQPPLTVPPGEGGPQPIPQQARLEIADFSVVELRGTAAPNARVTSLGDKRQGGGIVIDDEGLILTIGYLVIETEQIEVIGRNGQRVPAALIAYDNNTGLGLVRAAAPLNIEPIDFADSSQAKVSDPMLVVGFDGVAPAYLVSRRQYAGTWEYLLDDALFTAPATTGWSGAALVNNEGKLVGIGSLLVPDALGESQRLAGNMFVPVDLLKPILTDLVEAGKPKAPARPWLGVNVQDIKGRLLVTRVSADGPAARGGINEGDIIVGLKGQPLKSSADFYQRLWESGDAGVEVELNVVQGAEVKRLPIKTIDRQEYLRPPAMF</sequence>
<keyword evidence="6" id="KW-1185">Reference proteome</keyword>
<dbReference type="OrthoDB" id="8678832at2"/>
<dbReference type="Pfam" id="PF13365">
    <property type="entry name" value="Trypsin_2"/>
    <property type="match status" value="1"/>
</dbReference>
<organism evidence="5 6">
    <name type="scientific">Verticiella sediminum</name>
    <dbReference type="NCBI Taxonomy" id="1247510"/>
    <lineage>
        <taxon>Bacteria</taxon>
        <taxon>Pseudomonadati</taxon>
        <taxon>Pseudomonadota</taxon>
        <taxon>Betaproteobacteria</taxon>
        <taxon>Burkholderiales</taxon>
        <taxon>Alcaligenaceae</taxon>
        <taxon>Verticiella</taxon>
    </lineage>
</organism>
<dbReference type="PANTHER" id="PTHR43343:SF3">
    <property type="entry name" value="PROTEASE DO-LIKE 8, CHLOROPLASTIC"/>
    <property type="match status" value="1"/>
</dbReference>
<feature type="region of interest" description="Disordered" evidence="3">
    <location>
        <begin position="1"/>
        <end position="20"/>
    </location>
</feature>
<dbReference type="InterPro" id="IPR009003">
    <property type="entry name" value="Peptidase_S1_PA"/>
</dbReference>
<dbReference type="Gene3D" id="2.40.10.120">
    <property type="match status" value="1"/>
</dbReference>
<dbReference type="AlphaFoldDB" id="A0A556A7C4"/>
<gene>
    <name evidence="5" type="ORF">FOZ76_24390</name>
</gene>
<dbReference type="PANTHER" id="PTHR43343">
    <property type="entry name" value="PEPTIDASE S12"/>
    <property type="match status" value="1"/>
</dbReference>
<name>A0A556A7C4_9BURK</name>
<dbReference type="PRINTS" id="PR00834">
    <property type="entry name" value="PROTEASES2C"/>
</dbReference>
<dbReference type="InterPro" id="IPR051201">
    <property type="entry name" value="Chloro_Bact_Ser_Proteases"/>
</dbReference>
<dbReference type="EMBL" id="VLTJ01000042">
    <property type="protein sequence ID" value="TSH88787.1"/>
    <property type="molecule type" value="Genomic_DNA"/>
</dbReference>
<keyword evidence="1 5" id="KW-0645">Protease</keyword>
<proteinExistence type="predicted"/>
<comment type="caution">
    <text evidence="5">The sequence shown here is derived from an EMBL/GenBank/DDBJ whole genome shotgun (WGS) entry which is preliminary data.</text>
</comment>
<evidence type="ECO:0000259" key="4">
    <source>
        <dbReference type="PROSITE" id="PS50106"/>
    </source>
</evidence>
<accession>A0A556A7C4</accession>
<dbReference type="SUPFAM" id="SSF50156">
    <property type="entry name" value="PDZ domain-like"/>
    <property type="match status" value="1"/>
</dbReference>
<evidence type="ECO:0000256" key="3">
    <source>
        <dbReference type="SAM" id="MobiDB-lite"/>
    </source>
</evidence>
<evidence type="ECO:0000313" key="6">
    <source>
        <dbReference type="Proteomes" id="UP000318405"/>
    </source>
</evidence>
<keyword evidence="2" id="KW-0378">Hydrolase</keyword>
<dbReference type="SUPFAM" id="SSF50494">
    <property type="entry name" value="Trypsin-like serine proteases"/>
    <property type="match status" value="1"/>
</dbReference>
<feature type="region of interest" description="Disordered" evidence="3">
    <location>
        <begin position="71"/>
        <end position="99"/>
    </location>
</feature>
<feature type="compositionally biased region" description="Pro residues" evidence="3">
    <location>
        <begin position="76"/>
        <end position="88"/>
    </location>
</feature>
<evidence type="ECO:0000256" key="2">
    <source>
        <dbReference type="ARBA" id="ARBA00022801"/>
    </source>
</evidence>
<dbReference type="Gene3D" id="2.30.42.10">
    <property type="match status" value="1"/>
</dbReference>
<dbReference type="InterPro" id="IPR001940">
    <property type="entry name" value="Peptidase_S1C"/>
</dbReference>
<dbReference type="GO" id="GO:0004252">
    <property type="term" value="F:serine-type endopeptidase activity"/>
    <property type="evidence" value="ECO:0007669"/>
    <property type="project" value="InterPro"/>
</dbReference>
<evidence type="ECO:0000256" key="1">
    <source>
        <dbReference type="ARBA" id="ARBA00022670"/>
    </source>
</evidence>
<dbReference type="Pfam" id="PF13180">
    <property type="entry name" value="PDZ_2"/>
    <property type="match status" value="1"/>
</dbReference>
<feature type="domain" description="PDZ" evidence="4">
    <location>
        <begin position="296"/>
        <end position="353"/>
    </location>
</feature>
<protein>
    <submittedName>
        <fullName evidence="5">Serine protease</fullName>
    </submittedName>
</protein>
<dbReference type="GO" id="GO:0006508">
    <property type="term" value="P:proteolysis"/>
    <property type="evidence" value="ECO:0007669"/>
    <property type="project" value="UniProtKB-KW"/>
</dbReference>